<keyword evidence="2" id="KW-1185">Reference proteome</keyword>
<protein>
    <submittedName>
        <fullName evidence="1">Uncharacterized protein</fullName>
    </submittedName>
</protein>
<accession>A0A328TR66</accession>
<dbReference type="AlphaFoldDB" id="A0A328TR66"/>
<dbReference type="EMBL" id="LJAM02000083">
    <property type="protein sequence ID" value="RAP71913.1"/>
    <property type="molecule type" value="Genomic_DNA"/>
</dbReference>
<proteinExistence type="predicted"/>
<feature type="non-terminal residue" evidence="1">
    <location>
        <position position="1"/>
    </location>
</feature>
<evidence type="ECO:0000313" key="1">
    <source>
        <dbReference type="EMBL" id="RAP71913.1"/>
    </source>
</evidence>
<organism evidence="1 2">
    <name type="scientific">Candidatus Erwinia dacicola</name>
    <dbReference type="NCBI Taxonomy" id="252393"/>
    <lineage>
        <taxon>Bacteria</taxon>
        <taxon>Pseudomonadati</taxon>
        <taxon>Pseudomonadota</taxon>
        <taxon>Gammaproteobacteria</taxon>
        <taxon>Enterobacterales</taxon>
        <taxon>Erwiniaceae</taxon>
        <taxon>Erwinia</taxon>
    </lineage>
</organism>
<sequence>YPVDAGGFRTSLPHHRSKIALHALKKPHSHTYRQTDAFKILPAIAAFSPEFHLSTLNCMGL</sequence>
<name>A0A328TR66_9GAMM</name>
<reference evidence="1" key="1">
    <citation type="submission" date="2018-04" db="EMBL/GenBank/DDBJ databases">
        <title>Genomes of the Obligate Erwinia dacicola and Facultative Enterobacter sp. OLF Endosymbionts of the Olive Fruit fly, Bactrocera oleae.</title>
        <authorList>
            <person name="Estes A.M."/>
            <person name="Hearn D.J."/>
            <person name="Agarwal S."/>
            <person name="Pierson E.A."/>
            <person name="Dunning-Hotopp J.C."/>
        </authorList>
    </citation>
    <scope>NUCLEOTIDE SEQUENCE [LARGE SCALE GENOMIC DNA]</scope>
    <source>
        <strain evidence="1">Oroville</strain>
    </source>
</reference>
<dbReference type="RefSeq" id="WP_222704048.1">
    <property type="nucleotide sequence ID" value="NZ_LJAM02000083.1"/>
</dbReference>
<gene>
    <name evidence="1" type="ORF">ACZ87_01273</name>
</gene>
<evidence type="ECO:0000313" key="2">
    <source>
        <dbReference type="Proteomes" id="UP000244334"/>
    </source>
</evidence>
<comment type="caution">
    <text evidence="1">The sequence shown here is derived from an EMBL/GenBank/DDBJ whole genome shotgun (WGS) entry which is preliminary data.</text>
</comment>
<dbReference type="Proteomes" id="UP000244334">
    <property type="component" value="Unassembled WGS sequence"/>
</dbReference>